<dbReference type="InterPro" id="IPR002938">
    <property type="entry name" value="FAD-bd"/>
</dbReference>
<feature type="transmembrane region" description="Helical" evidence="3">
    <location>
        <begin position="20"/>
        <end position="40"/>
    </location>
</feature>
<dbReference type="PRINTS" id="PR00420">
    <property type="entry name" value="RNGMNOXGNASE"/>
</dbReference>
<dbReference type="SUPFAM" id="SSF54373">
    <property type="entry name" value="FAD-linked reductases, C-terminal domain"/>
    <property type="match status" value="1"/>
</dbReference>
<evidence type="ECO:0000313" key="6">
    <source>
        <dbReference type="Proteomes" id="UP000308917"/>
    </source>
</evidence>
<dbReference type="Proteomes" id="UP000308917">
    <property type="component" value="Unassembled WGS sequence"/>
</dbReference>
<dbReference type="GO" id="GO:0004497">
    <property type="term" value="F:monooxygenase activity"/>
    <property type="evidence" value="ECO:0007669"/>
    <property type="project" value="UniProtKB-KW"/>
</dbReference>
<keyword evidence="2" id="KW-0503">Monooxygenase</keyword>
<organism evidence="5 6">
    <name type="scientific">Lampropedia puyangensis</name>
    <dbReference type="NCBI Taxonomy" id="1330072"/>
    <lineage>
        <taxon>Bacteria</taxon>
        <taxon>Pseudomonadati</taxon>
        <taxon>Pseudomonadota</taxon>
        <taxon>Betaproteobacteria</taxon>
        <taxon>Burkholderiales</taxon>
        <taxon>Comamonadaceae</taxon>
        <taxon>Lampropedia</taxon>
    </lineage>
</organism>
<gene>
    <name evidence="5" type="ORF">E9531_11070</name>
</gene>
<dbReference type="InterPro" id="IPR036188">
    <property type="entry name" value="FAD/NAD-bd_sf"/>
</dbReference>
<feature type="domain" description="FAD-binding" evidence="4">
    <location>
        <begin position="22"/>
        <end position="358"/>
    </location>
</feature>
<evidence type="ECO:0000313" key="5">
    <source>
        <dbReference type="EMBL" id="THU00298.1"/>
    </source>
</evidence>
<dbReference type="AlphaFoldDB" id="A0A4S8EZD3"/>
<evidence type="ECO:0000259" key="4">
    <source>
        <dbReference type="Pfam" id="PF01494"/>
    </source>
</evidence>
<evidence type="ECO:0000256" key="1">
    <source>
        <dbReference type="ARBA" id="ARBA00023002"/>
    </source>
</evidence>
<keyword evidence="6" id="KW-1185">Reference proteome</keyword>
<dbReference type="GO" id="GO:0071949">
    <property type="term" value="F:FAD binding"/>
    <property type="evidence" value="ECO:0007669"/>
    <property type="project" value="InterPro"/>
</dbReference>
<sequence>MPICHVGMHAFTPPHMGHAYSFLIAGGGIAGLSASIALSMQGHTIKLIERQSNFSEVGAGLQIGPNAWRCLRAWGLEDDLREYCSLPNALMARDLHDGQTLGQVLLGARSVERYGAPYATFLRADLHKILLDRAKQSAFLSCANGYEAIDANSQDNTITVDVNGPHGWKGQVDADALIAADGVFSTLKTRILSKEPATPSGMTAFRGTIKQSALPERLRSNAVCAWLGKHMHVVIYPVLRNEWLNVVLIVSEKLLQRPTQRGPADMQATLESLTRKKPIHHELHDLFLALQAHGQPTHGARWTEWPLSICKPIRSAEDITSGRTVFVGDAAHPMVPFLAQGAAMAIEDAEQLQQSIAQNPDDLTAAIAHFAQIRALRCAKVQRQSLRNGKIFHMSGASAWARDTALHLAPTWAMDKPWLYAQGPVPVTR</sequence>
<keyword evidence="1" id="KW-0560">Oxidoreductase</keyword>
<dbReference type="Gene3D" id="3.50.50.60">
    <property type="entry name" value="FAD/NAD(P)-binding domain"/>
    <property type="match status" value="1"/>
</dbReference>
<proteinExistence type="predicted"/>
<accession>A0A4S8EZD3</accession>
<evidence type="ECO:0000256" key="3">
    <source>
        <dbReference type="SAM" id="Phobius"/>
    </source>
</evidence>
<keyword evidence="3" id="KW-0812">Transmembrane</keyword>
<keyword evidence="3" id="KW-0472">Membrane</keyword>
<reference evidence="5 6" key="1">
    <citation type="journal article" date="2015" name="Antonie Van Leeuwenhoek">
        <title>Lampropedia puyangensis sp. nov., isolated from symptomatic bark of Populus ? euramericana canker and emended description of Lampropedia hyalina (Ehrenberg 1832) Lee et al. 2004.</title>
        <authorList>
            <person name="Li Y."/>
            <person name="Wang T."/>
            <person name="Piao C.G."/>
            <person name="Wang L.F."/>
            <person name="Tian G.Z."/>
            <person name="Zhu T.H."/>
            <person name="Guo M.W."/>
        </authorList>
    </citation>
    <scope>NUCLEOTIDE SEQUENCE [LARGE SCALE GENOMIC DNA]</scope>
    <source>
        <strain evidence="5 6">2-bin</strain>
    </source>
</reference>
<dbReference type="SUPFAM" id="SSF51905">
    <property type="entry name" value="FAD/NAD(P)-binding domain"/>
    <property type="match status" value="1"/>
</dbReference>
<comment type="caution">
    <text evidence="5">The sequence shown here is derived from an EMBL/GenBank/DDBJ whole genome shotgun (WGS) entry which is preliminary data.</text>
</comment>
<dbReference type="Pfam" id="PF01494">
    <property type="entry name" value="FAD_binding_3"/>
    <property type="match status" value="1"/>
</dbReference>
<evidence type="ECO:0000256" key="2">
    <source>
        <dbReference type="ARBA" id="ARBA00023033"/>
    </source>
</evidence>
<keyword evidence="3" id="KW-1133">Transmembrane helix</keyword>
<dbReference type="InterPro" id="IPR050493">
    <property type="entry name" value="FAD-dep_Monooxygenase_BioMet"/>
</dbReference>
<dbReference type="PANTHER" id="PTHR13789:SF309">
    <property type="entry name" value="PUTATIVE (AFU_ORTHOLOGUE AFUA_6G14510)-RELATED"/>
    <property type="match status" value="1"/>
</dbReference>
<dbReference type="EMBL" id="STFG01000011">
    <property type="protein sequence ID" value="THU00298.1"/>
    <property type="molecule type" value="Genomic_DNA"/>
</dbReference>
<dbReference type="PANTHER" id="PTHR13789">
    <property type="entry name" value="MONOOXYGENASE"/>
    <property type="match status" value="1"/>
</dbReference>
<name>A0A4S8EZD3_9BURK</name>
<protein>
    <submittedName>
        <fullName evidence="5">FAD-dependent oxidoreductase</fullName>
    </submittedName>
</protein>